<dbReference type="AlphaFoldDB" id="A0A2H0W714"/>
<evidence type="ECO:0000313" key="3">
    <source>
        <dbReference type="Proteomes" id="UP000231382"/>
    </source>
</evidence>
<keyword evidence="1" id="KW-0812">Transmembrane</keyword>
<proteinExistence type="predicted"/>
<protein>
    <submittedName>
        <fullName evidence="2">Uncharacterized protein</fullName>
    </submittedName>
</protein>
<sequence>MLWWFYGVPAAVQTVLCVLAHQAFTVTHNLWLVLPPLVLASIVTWWLVMDFHIFWPHEPKRTKVARQWVT</sequence>
<accession>A0A2H0W714</accession>
<keyword evidence="1" id="KW-0472">Membrane</keyword>
<name>A0A2H0W714_9BACT</name>
<dbReference type="Proteomes" id="UP000231382">
    <property type="component" value="Unassembled WGS sequence"/>
</dbReference>
<evidence type="ECO:0000313" key="2">
    <source>
        <dbReference type="EMBL" id="PIS07804.1"/>
    </source>
</evidence>
<comment type="caution">
    <text evidence="2">The sequence shown here is derived from an EMBL/GenBank/DDBJ whole genome shotgun (WGS) entry which is preliminary data.</text>
</comment>
<gene>
    <name evidence="2" type="ORF">COT78_01740</name>
</gene>
<evidence type="ECO:0000256" key="1">
    <source>
        <dbReference type="SAM" id="Phobius"/>
    </source>
</evidence>
<reference evidence="3" key="1">
    <citation type="submission" date="2017-09" db="EMBL/GenBank/DDBJ databases">
        <title>Depth-based differentiation of microbial function through sediment-hosted aquifers and enrichment of novel symbionts in the deep terrestrial subsurface.</title>
        <authorList>
            <person name="Probst A.J."/>
            <person name="Ladd B."/>
            <person name="Jarett J.K."/>
            <person name="Geller-Mcgrath D.E."/>
            <person name="Sieber C.M.K."/>
            <person name="Emerson J.B."/>
            <person name="Anantharaman K."/>
            <person name="Thomas B.C."/>
            <person name="Malmstrom R."/>
            <person name="Stieglmeier M."/>
            <person name="Klingl A."/>
            <person name="Woyke T."/>
            <person name="Ryan C.M."/>
            <person name="Banfield J.F."/>
        </authorList>
    </citation>
    <scope>NUCLEOTIDE SEQUENCE [LARGE SCALE GENOMIC DNA]</scope>
</reference>
<keyword evidence="1" id="KW-1133">Transmembrane helix</keyword>
<dbReference type="EMBL" id="PEZW01000011">
    <property type="protein sequence ID" value="PIS07804.1"/>
    <property type="molecule type" value="Genomic_DNA"/>
</dbReference>
<organism evidence="2 3">
    <name type="scientific">Candidatus Berkelbacteria bacterium CG10_big_fil_rev_8_21_14_0_10_43_13</name>
    <dbReference type="NCBI Taxonomy" id="1974514"/>
    <lineage>
        <taxon>Bacteria</taxon>
        <taxon>Candidatus Berkelbacteria</taxon>
    </lineage>
</organism>
<feature type="transmembrane region" description="Helical" evidence="1">
    <location>
        <begin position="33"/>
        <end position="55"/>
    </location>
</feature>